<dbReference type="Pfam" id="PF00702">
    <property type="entry name" value="Hydrolase"/>
    <property type="match status" value="1"/>
</dbReference>
<dbReference type="PANTHER" id="PTHR43434:SF22">
    <property type="entry name" value="PHOSPHOGLYCOLATE PHOSPHATASE"/>
    <property type="match status" value="1"/>
</dbReference>
<sequence length="258" mass="27795">MQALRICRRRMFSGQLFLVRMTADTGVKLVIFDKDGTLVDFHRMWLPWAANTVQLLEHATGRPVGPAVYKTLGVDPIQGKVSMGALAEKTLTGIRADVSATLQTFGISATDADAIVERGVPEASNGVTAPVCDLPKLFRELRALGAATEEQMRVLGISSMLDDTVCGNDVGIIPKPSPHCAIQICKRAGVPLNQAIMVGDTVADLKMGRVAGLRASVGVLTGVGTKETLKEYTDYFLDNVSELPWLIATKINENMKRG</sequence>
<organism evidence="1 2">
    <name type="scientific">Necator americanus</name>
    <name type="common">Human hookworm</name>
    <dbReference type="NCBI Taxonomy" id="51031"/>
    <lineage>
        <taxon>Eukaryota</taxon>
        <taxon>Metazoa</taxon>
        <taxon>Ecdysozoa</taxon>
        <taxon>Nematoda</taxon>
        <taxon>Chromadorea</taxon>
        <taxon>Rhabditida</taxon>
        <taxon>Rhabditina</taxon>
        <taxon>Rhabditomorpha</taxon>
        <taxon>Strongyloidea</taxon>
        <taxon>Ancylostomatidae</taxon>
        <taxon>Bunostominae</taxon>
        <taxon>Necator</taxon>
    </lineage>
</organism>
<name>W2TQY2_NECAM</name>
<evidence type="ECO:0000313" key="1">
    <source>
        <dbReference type="EMBL" id="ETN84089.1"/>
    </source>
</evidence>
<dbReference type="EMBL" id="KI658026">
    <property type="protein sequence ID" value="ETN84089.1"/>
    <property type="molecule type" value="Genomic_DNA"/>
</dbReference>
<keyword evidence="1" id="KW-0378">Hydrolase</keyword>
<dbReference type="GO" id="GO:0008967">
    <property type="term" value="F:phosphoglycolate phosphatase activity"/>
    <property type="evidence" value="ECO:0007669"/>
    <property type="project" value="TreeGrafter"/>
</dbReference>
<gene>
    <name evidence="1" type="ORF">NECAME_17256</name>
</gene>
<protein>
    <submittedName>
        <fullName evidence="1">Haloacid dehalogenase-like hydrolase</fullName>
    </submittedName>
</protein>
<dbReference type="InterPro" id="IPR050155">
    <property type="entry name" value="HAD-like_hydrolase_sf"/>
</dbReference>
<dbReference type="SUPFAM" id="SSF56784">
    <property type="entry name" value="HAD-like"/>
    <property type="match status" value="1"/>
</dbReference>
<dbReference type="PANTHER" id="PTHR43434">
    <property type="entry name" value="PHOSPHOGLYCOLATE PHOSPHATASE"/>
    <property type="match status" value="1"/>
</dbReference>
<reference evidence="2" key="1">
    <citation type="journal article" date="2014" name="Nat. Genet.">
        <title>Genome of the human hookworm Necator americanus.</title>
        <authorList>
            <person name="Tang Y.T."/>
            <person name="Gao X."/>
            <person name="Rosa B.A."/>
            <person name="Abubucker S."/>
            <person name="Hallsworth-Pepin K."/>
            <person name="Martin J."/>
            <person name="Tyagi R."/>
            <person name="Heizer E."/>
            <person name="Zhang X."/>
            <person name="Bhonagiri-Palsikar V."/>
            <person name="Minx P."/>
            <person name="Warren W.C."/>
            <person name="Wang Q."/>
            <person name="Zhan B."/>
            <person name="Hotez P.J."/>
            <person name="Sternberg P.W."/>
            <person name="Dougall A."/>
            <person name="Gaze S.T."/>
            <person name="Mulvenna J."/>
            <person name="Sotillo J."/>
            <person name="Ranganathan S."/>
            <person name="Rabelo E.M."/>
            <person name="Wilson R.K."/>
            <person name="Felgner P.L."/>
            <person name="Bethony J."/>
            <person name="Hawdon J.M."/>
            <person name="Gasser R.B."/>
            <person name="Loukas A."/>
            <person name="Mitreva M."/>
        </authorList>
    </citation>
    <scope>NUCLEOTIDE SEQUENCE [LARGE SCALE GENOMIC DNA]</scope>
</reference>
<dbReference type="OMA" id="VGPAIYK"/>
<dbReference type="SFLD" id="SFLDG01129">
    <property type="entry name" value="C1.5:_HAD__Beta-PGM__Phosphata"/>
    <property type="match status" value="1"/>
</dbReference>
<dbReference type="STRING" id="51031.W2TQY2"/>
<keyword evidence="2" id="KW-1185">Reference proteome</keyword>
<evidence type="ECO:0000313" key="2">
    <source>
        <dbReference type="Proteomes" id="UP000053676"/>
    </source>
</evidence>
<dbReference type="InterPro" id="IPR023214">
    <property type="entry name" value="HAD_sf"/>
</dbReference>
<accession>W2TQY2</accession>
<dbReference type="SFLD" id="SFLDS00003">
    <property type="entry name" value="Haloacid_Dehalogenase"/>
    <property type="match status" value="1"/>
</dbReference>
<dbReference type="GO" id="GO:0006281">
    <property type="term" value="P:DNA repair"/>
    <property type="evidence" value="ECO:0007669"/>
    <property type="project" value="TreeGrafter"/>
</dbReference>
<dbReference type="AlphaFoldDB" id="W2TQY2"/>
<dbReference type="InterPro" id="IPR036412">
    <property type="entry name" value="HAD-like_sf"/>
</dbReference>
<dbReference type="Proteomes" id="UP000053676">
    <property type="component" value="Unassembled WGS sequence"/>
</dbReference>
<dbReference type="Gene3D" id="3.40.50.1000">
    <property type="entry name" value="HAD superfamily/HAD-like"/>
    <property type="match status" value="1"/>
</dbReference>
<proteinExistence type="predicted"/>
<dbReference type="KEGG" id="nai:NECAME_17256"/>
<dbReference type="OrthoDB" id="269227at2759"/>